<organism evidence="11 12">
    <name type="scientific">Streptomyces diastatochromogenes</name>
    <dbReference type="NCBI Taxonomy" id="42236"/>
    <lineage>
        <taxon>Bacteria</taxon>
        <taxon>Bacillati</taxon>
        <taxon>Actinomycetota</taxon>
        <taxon>Actinomycetes</taxon>
        <taxon>Kitasatosporales</taxon>
        <taxon>Streptomycetaceae</taxon>
        <taxon>Streptomyces</taxon>
    </lineage>
</organism>
<comment type="caution">
    <text evidence="11">The sequence shown here is derived from an EMBL/GenBank/DDBJ whole genome shotgun (WGS) entry which is preliminary data.</text>
</comment>
<feature type="transmembrane region" description="Helical" evidence="9">
    <location>
        <begin position="95"/>
        <end position="113"/>
    </location>
</feature>
<keyword evidence="7" id="KW-0046">Antibiotic resistance</keyword>
<proteinExistence type="predicted"/>
<evidence type="ECO:0000256" key="3">
    <source>
        <dbReference type="ARBA" id="ARBA00022475"/>
    </source>
</evidence>
<evidence type="ECO:0000256" key="9">
    <source>
        <dbReference type="SAM" id="Phobius"/>
    </source>
</evidence>
<feature type="transmembrane region" description="Helical" evidence="9">
    <location>
        <begin position="316"/>
        <end position="336"/>
    </location>
</feature>
<evidence type="ECO:0000313" key="11">
    <source>
        <dbReference type="EMBL" id="OXY89374.1"/>
    </source>
</evidence>
<feature type="transmembrane region" description="Helical" evidence="9">
    <location>
        <begin position="423"/>
        <end position="446"/>
    </location>
</feature>
<dbReference type="AlphaFoldDB" id="A0A233S139"/>
<feature type="transmembrane region" description="Helical" evidence="9">
    <location>
        <begin position="189"/>
        <end position="210"/>
    </location>
</feature>
<dbReference type="PANTHER" id="PTHR42718">
    <property type="entry name" value="MAJOR FACILITATOR SUPERFAMILY MULTIDRUG TRANSPORTER MFSC"/>
    <property type="match status" value="1"/>
</dbReference>
<dbReference type="PROSITE" id="PS50850">
    <property type="entry name" value="MFS"/>
    <property type="match status" value="1"/>
</dbReference>
<keyword evidence="12" id="KW-1185">Reference proteome</keyword>
<accession>A0A233S139</accession>
<feature type="transmembrane region" description="Helical" evidence="9">
    <location>
        <begin position="66"/>
        <end position="83"/>
    </location>
</feature>
<name>A0A233S139_STRDA</name>
<dbReference type="GO" id="GO:0046677">
    <property type="term" value="P:response to antibiotic"/>
    <property type="evidence" value="ECO:0007669"/>
    <property type="project" value="UniProtKB-KW"/>
</dbReference>
<keyword evidence="5 9" id="KW-1133">Transmembrane helix</keyword>
<keyword evidence="6 9" id="KW-0472">Membrane</keyword>
<feature type="domain" description="Major facilitator superfamily (MFS) profile" evidence="10">
    <location>
        <begin position="1"/>
        <end position="450"/>
    </location>
</feature>
<comment type="subcellular location">
    <subcellularLocation>
        <location evidence="1">Cell membrane</location>
        <topology evidence="1">Multi-pass membrane protein</topology>
    </subcellularLocation>
</comment>
<feature type="transmembrane region" description="Helical" evidence="9">
    <location>
        <begin position="256"/>
        <end position="279"/>
    </location>
</feature>
<dbReference type="InterPro" id="IPR036259">
    <property type="entry name" value="MFS_trans_sf"/>
</dbReference>
<evidence type="ECO:0000256" key="1">
    <source>
        <dbReference type="ARBA" id="ARBA00004651"/>
    </source>
</evidence>
<evidence type="ECO:0000256" key="5">
    <source>
        <dbReference type="ARBA" id="ARBA00022989"/>
    </source>
</evidence>
<feature type="region of interest" description="Disordered" evidence="8">
    <location>
        <begin position="454"/>
        <end position="477"/>
    </location>
</feature>
<dbReference type="GO" id="GO:0022857">
    <property type="term" value="F:transmembrane transporter activity"/>
    <property type="evidence" value="ECO:0007669"/>
    <property type="project" value="InterPro"/>
</dbReference>
<evidence type="ECO:0000256" key="8">
    <source>
        <dbReference type="SAM" id="MobiDB-lite"/>
    </source>
</evidence>
<evidence type="ECO:0000256" key="2">
    <source>
        <dbReference type="ARBA" id="ARBA00022448"/>
    </source>
</evidence>
<evidence type="ECO:0000256" key="6">
    <source>
        <dbReference type="ARBA" id="ARBA00023136"/>
    </source>
</evidence>
<dbReference type="Proteomes" id="UP000215483">
    <property type="component" value="Unassembled WGS sequence"/>
</dbReference>
<reference evidence="11 12" key="1">
    <citation type="submission" date="2016-07" db="EMBL/GenBank/DDBJ databases">
        <title>Draft genome of Streptomyces diastatochromogenes.</title>
        <authorList>
            <person name="Podduturi R."/>
            <person name="Lukassen M.B."/>
            <person name="Clausen N."/>
            <person name="Nielsen J.L."/>
            <person name="Jorgensen N.O."/>
        </authorList>
    </citation>
    <scope>NUCLEOTIDE SEQUENCE [LARGE SCALE GENOMIC DNA]</scope>
    <source>
        <strain evidence="11 12">DSM 40608</strain>
    </source>
</reference>
<dbReference type="EMBL" id="MCGQ01000046">
    <property type="protein sequence ID" value="OXY89374.1"/>
    <property type="molecule type" value="Genomic_DNA"/>
</dbReference>
<evidence type="ECO:0000256" key="7">
    <source>
        <dbReference type="ARBA" id="ARBA00023251"/>
    </source>
</evidence>
<protein>
    <recommendedName>
        <fullName evidence="10">Major facilitator superfamily (MFS) profile domain-containing protein</fullName>
    </recommendedName>
</protein>
<dbReference type="InterPro" id="IPR020846">
    <property type="entry name" value="MFS_dom"/>
</dbReference>
<feature type="transmembrane region" description="Helical" evidence="9">
    <location>
        <begin position="125"/>
        <end position="144"/>
    </location>
</feature>
<dbReference type="GO" id="GO:0005886">
    <property type="term" value="C:plasma membrane"/>
    <property type="evidence" value="ECO:0007669"/>
    <property type="project" value="UniProtKB-SubCell"/>
</dbReference>
<feature type="transmembrane region" description="Helical" evidence="9">
    <location>
        <begin position="35"/>
        <end position="57"/>
    </location>
</feature>
<dbReference type="Pfam" id="PF07690">
    <property type="entry name" value="MFS_1"/>
    <property type="match status" value="1"/>
</dbReference>
<keyword evidence="3" id="KW-1003">Cell membrane</keyword>
<keyword evidence="4 9" id="KW-0812">Transmembrane</keyword>
<dbReference type="PANTHER" id="PTHR42718:SF46">
    <property type="entry name" value="BLR6921 PROTEIN"/>
    <property type="match status" value="1"/>
</dbReference>
<feature type="transmembrane region" description="Helical" evidence="9">
    <location>
        <begin position="156"/>
        <end position="177"/>
    </location>
</feature>
<feature type="transmembrane region" description="Helical" evidence="9">
    <location>
        <begin position="386"/>
        <end position="403"/>
    </location>
</feature>
<evidence type="ECO:0000259" key="10">
    <source>
        <dbReference type="PROSITE" id="PS50850"/>
    </source>
</evidence>
<dbReference type="SUPFAM" id="SSF103473">
    <property type="entry name" value="MFS general substrate transporter"/>
    <property type="match status" value="1"/>
</dbReference>
<evidence type="ECO:0000313" key="12">
    <source>
        <dbReference type="Proteomes" id="UP000215483"/>
    </source>
</evidence>
<keyword evidence="2" id="KW-0813">Transport</keyword>
<feature type="transmembrane region" description="Helical" evidence="9">
    <location>
        <begin position="216"/>
        <end position="236"/>
    </location>
</feature>
<dbReference type="Gene3D" id="1.20.1720.10">
    <property type="entry name" value="Multidrug resistance protein D"/>
    <property type="match status" value="1"/>
</dbReference>
<gene>
    <name evidence="11" type="ORF">BEK98_38795</name>
</gene>
<evidence type="ECO:0000256" key="4">
    <source>
        <dbReference type="ARBA" id="ARBA00022692"/>
    </source>
</evidence>
<feature type="transmembrane region" description="Helical" evidence="9">
    <location>
        <begin position="291"/>
        <end position="309"/>
    </location>
</feature>
<feature type="transmembrane region" description="Helical" evidence="9">
    <location>
        <begin position="348"/>
        <end position="366"/>
    </location>
</feature>
<dbReference type="InterPro" id="IPR011701">
    <property type="entry name" value="MFS"/>
</dbReference>
<sequence length="477" mass="47856">MVLLAVAQVLVVFDTTAFAVALPWIQYRARLSIEGLTWLLTTYSVCFAALPVLAVALGEAFGQRRVLMGGLVLSSLAGMASAVSQDADVLLTSRAVQGVAAAAITAGAVALIESTHPEGRGRDRALSVHFAVVAAAGPAVLLPSTVLLDTVESGAAIFWVQAVVGVLLLLLVPVALTESAPSPEARSRVGHAAAAVVPLGFLAWFAGWLGDHSVSPTTVIAVAVAGALTPSSLSWLGRRGSEPSLFTRLYRERAAFGAYTVVALLAACLAGAALVLTMALQLLGGLSPESVGWALLPAVAGLVLGCSTLPALAARAGLAATVAVACGAAAAGFVLLSLRDGAYHFADVLLPLLLIAYGCGVLALPVSFARSGSGALPRGLNSSRQLGAGLGASLFVGVMTVAEHGPSASLSGRKAYEAVFTRAFRDCFELGAALCLAAAAVALLTLPRRSLRATAPDPGASDGAPAGTAGSPGSSGP</sequence>